<dbReference type="EMBL" id="JBHTBW010000062">
    <property type="protein sequence ID" value="MFC7442819.1"/>
    <property type="molecule type" value="Genomic_DNA"/>
</dbReference>
<evidence type="ECO:0000256" key="1">
    <source>
        <dbReference type="HAMAP-Rule" id="MF_01526"/>
    </source>
</evidence>
<sequence length="117" mass="13765">MVNPYDHAHQLARSIRASEYYQALLEAKRQVEENPTVHDMLTDLHKKQAEMERLALEGKEPTPEQKEALEKLGTVIQGVPVLMRYLEAEQRFHVFLSDLQRIIMEPVQQLWNEKKQD</sequence>
<dbReference type="Pfam" id="PF06133">
    <property type="entry name" value="Com_YlbF"/>
    <property type="match status" value="1"/>
</dbReference>
<organism evidence="2 3">
    <name type="scientific">Laceyella putida</name>
    <dbReference type="NCBI Taxonomy" id="110101"/>
    <lineage>
        <taxon>Bacteria</taxon>
        <taxon>Bacillati</taxon>
        <taxon>Bacillota</taxon>
        <taxon>Bacilli</taxon>
        <taxon>Bacillales</taxon>
        <taxon>Thermoactinomycetaceae</taxon>
        <taxon>Laceyella</taxon>
    </lineage>
</organism>
<gene>
    <name evidence="2" type="ORF">ACFQNG_17235</name>
</gene>
<dbReference type="SUPFAM" id="SSF158622">
    <property type="entry name" value="YheA/YmcA-like"/>
    <property type="match status" value="1"/>
</dbReference>
<accession>A0ABW2RP39</accession>
<dbReference type="Gene3D" id="1.20.1500.10">
    <property type="entry name" value="YheA/YmcA-like"/>
    <property type="match status" value="1"/>
</dbReference>
<name>A0ABW2RP39_9BACL</name>
<dbReference type="RefSeq" id="WP_379866949.1">
    <property type="nucleotide sequence ID" value="NZ_JBHTBW010000062.1"/>
</dbReference>
<keyword evidence="3" id="KW-1185">Reference proteome</keyword>
<proteinExistence type="inferred from homology"/>
<dbReference type="InterPro" id="IPR010368">
    <property type="entry name" value="Com_YlbF"/>
</dbReference>
<protein>
    <recommendedName>
        <fullName evidence="1">UPF0342 protein ACFQNG_17235</fullName>
    </recommendedName>
</protein>
<comment type="caution">
    <text evidence="2">The sequence shown here is derived from an EMBL/GenBank/DDBJ whole genome shotgun (WGS) entry which is preliminary data.</text>
</comment>
<dbReference type="InterPro" id="IPR023378">
    <property type="entry name" value="YheA/YmcA-like_dom_sf"/>
</dbReference>
<evidence type="ECO:0000313" key="3">
    <source>
        <dbReference type="Proteomes" id="UP001596500"/>
    </source>
</evidence>
<dbReference type="Proteomes" id="UP001596500">
    <property type="component" value="Unassembled WGS sequence"/>
</dbReference>
<dbReference type="HAMAP" id="MF_01526">
    <property type="entry name" value="UPF0342"/>
    <property type="match status" value="1"/>
</dbReference>
<evidence type="ECO:0000313" key="2">
    <source>
        <dbReference type="EMBL" id="MFC7442819.1"/>
    </source>
</evidence>
<reference evidence="3" key="1">
    <citation type="journal article" date="2019" name="Int. J. Syst. Evol. Microbiol.">
        <title>The Global Catalogue of Microorganisms (GCM) 10K type strain sequencing project: providing services to taxonomists for standard genome sequencing and annotation.</title>
        <authorList>
            <consortium name="The Broad Institute Genomics Platform"/>
            <consortium name="The Broad Institute Genome Sequencing Center for Infectious Disease"/>
            <person name="Wu L."/>
            <person name="Ma J."/>
        </authorList>
    </citation>
    <scope>NUCLEOTIDE SEQUENCE [LARGE SCALE GENOMIC DNA]</scope>
    <source>
        <strain evidence="3">CGMCC 1.12942</strain>
    </source>
</reference>
<comment type="similarity">
    <text evidence="1">Belongs to the UPF0342 family.</text>
</comment>